<evidence type="ECO:0000313" key="3">
    <source>
        <dbReference type="Proteomes" id="UP001415857"/>
    </source>
</evidence>
<proteinExistence type="predicted"/>
<protein>
    <recommendedName>
        <fullName evidence="4">F-box/kelch-repeat protein</fullName>
    </recommendedName>
</protein>
<dbReference type="AlphaFoldDB" id="A0AAP0R8R6"/>
<reference evidence="2 3" key="1">
    <citation type="journal article" date="2024" name="Plant J.">
        <title>Genome sequences and population genomics reveal climatic adaptation and genomic divergence between two closely related sweetgum species.</title>
        <authorList>
            <person name="Xu W.Q."/>
            <person name="Ren C.Q."/>
            <person name="Zhang X.Y."/>
            <person name="Comes H.P."/>
            <person name="Liu X.H."/>
            <person name="Li Y.G."/>
            <person name="Kettle C.J."/>
            <person name="Jalonen R."/>
            <person name="Gaisberger H."/>
            <person name="Ma Y.Z."/>
            <person name="Qiu Y.X."/>
        </authorList>
    </citation>
    <scope>NUCLEOTIDE SEQUENCE [LARGE SCALE GENOMIC DNA]</scope>
    <source>
        <strain evidence="2">Hangzhou</strain>
    </source>
</reference>
<dbReference type="Proteomes" id="UP001415857">
    <property type="component" value="Unassembled WGS sequence"/>
</dbReference>
<organism evidence="2 3">
    <name type="scientific">Liquidambar formosana</name>
    <name type="common">Formosan gum</name>
    <dbReference type="NCBI Taxonomy" id="63359"/>
    <lineage>
        <taxon>Eukaryota</taxon>
        <taxon>Viridiplantae</taxon>
        <taxon>Streptophyta</taxon>
        <taxon>Embryophyta</taxon>
        <taxon>Tracheophyta</taxon>
        <taxon>Spermatophyta</taxon>
        <taxon>Magnoliopsida</taxon>
        <taxon>eudicotyledons</taxon>
        <taxon>Gunneridae</taxon>
        <taxon>Pentapetalae</taxon>
        <taxon>Saxifragales</taxon>
        <taxon>Altingiaceae</taxon>
        <taxon>Liquidambar</taxon>
    </lineage>
</organism>
<keyword evidence="3" id="KW-1185">Reference proteome</keyword>
<sequence length="156" mass="17365">MSLLVALITAPVTTLGRCFEVFDPATNMWDVLPDPPFYAEGVTLLCGYFVVGPKFYVVTCFDMFCFDVHAKTWGNGFPFVDQFKDISAPFPVNLSGGVVVHDGTLIACVNNELVAYHFWPDEVPKAFRVLEEFKSLNDPPLDPSRDYLCDLGDGKI</sequence>
<gene>
    <name evidence="2" type="ORF">L1049_025940</name>
</gene>
<feature type="signal peptide" evidence="1">
    <location>
        <begin position="1"/>
        <end position="16"/>
    </location>
</feature>
<keyword evidence="1" id="KW-0732">Signal</keyword>
<comment type="caution">
    <text evidence="2">The sequence shown here is derived from an EMBL/GenBank/DDBJ whole genome shotgun (WGS) entry which is preliminary data.</text>
</comment>
<feature type="chain" id="PRO_5043005682" description="F-box/kelch-repeat protein" evidence="1">
    <location>
        <begin position="17"/>
        <end position="156"/>
    </location>
</feature>
<evidence type="ECO:0000256" key="1">
    <source>
        <dbReference type="SAM" id="SignalP"/>
    </source>
</evidence>
<evidence type="ECO:0008006" key="4">
    <source>
        <dbReference type="Google" id="ProtNLM"/>
    </source>
</evidence>
<dbReference type="EMBL" id="JBBPBK010000014">
    <property type="protein sequence ID" value="KAK9270361.1"/>
    <property type="molecule type" value="Genomic_DNA"/>
</dbReference>
<dbReference type="InterPro" id="IPR015915">
    <property type="entry name" value="Kelch-typ_b-propeller"/>
</dbReference>
<accession>A0AAP0R8R6</accession>
<name>A0AAP0R8R6_LIQFO</name>
<dbReference type="SUPFAM" id="SSF117281">
    <property type="entry name" value="Kelch motif"/>
    <property type="match status" value="1"/>
</dbReference>
<evidence type="ECO:0000313" key="2">
    <source>
        <dbReference type="EMBL" id="KAK9270361.1"/>
    </source>
</evidence>